<feature type="transmembrane region" description="Helical" evidence="1">
    <location>
        <begin position="100"/>
        <end position="124"/>
    </location>
</feature>
<keyword evidence="1" id="KW-0472">Membrane</keyword>
<dbReference type="EMBL" id="UAQE01000004">
    <property type="protein sequence ID" value="SPU38253.1"/>
    <property type="molecule type" value="Genomic_DNA"/>
</dbReference>
<dbReference type="RefSeq" id="WP_112118298.1">
    <property type="nucleotide sequence ID" value="NZ_UAQE01000004.1"/>
</dbReference>
<name>A0A2X0ZZ61_9BACI</name>
<keyword evidence="1" id="KW-0812">Transmembrane</keyword>
<accession>A0A2X0ZZ61</accession>
<proteinExistence type="predicted"/>
<evidence type="ECO:0000313" key="2">
    <source>
        <dbReference type="EMBL" id="SPU38253.1"/>
    </source>
</evidence>
<reference evidence="2 3" key="1">
    <citation type="submission" date="2018-06" db="EMBL/GenBank/DDBJ databases">
        <authorList>
            <consortium name="Pathogen Informatics"/>
            <person name="Doyle S."/>
        </authorList>
    </citation>
    <scope>NUCLEOTIDE SEQUENCE [LARGE SCALE GENOMIC DNA]</scope>
    <source>
        <strain evidence="2 3">NCTC7582</strain>
    </source>
</reference>
<dbReference type="Proteomes" id="UP000251431">
    <property type="component" value="Unassembled WGS sequence"/>
</dbReference>
<keyword evidence="1" id="KW-1133">Transmembrane helix</keyword>
<protein>
    <submittedName>
        <fullName evidence="2">Uncharacterized protein</fullName>
    </submittedName>
</protein>
<sequence>MSNDFILGFMAGMLSIILLGLIIYAISKLDFKRIKFKRGNEYFIDILINLIINTVIIINVSDQLMIFKFLSYIIVIAIVILSSYVAHLTFSKKKDWVGKLLTSVFANVGLFAFAMGLFCVIEGWKTNGNLLSYGSILIAIGSFAMMFFIAFLQFIDGKQKNKTDENQ</sequence>
<feature type="transmembrane region" description="Helical" evidence="1">
    <location>
        <begin position="66"/>
        <end position="88"/>
    </location>
</feature>
<evidence type="ECO:0000313" key="3">
    <source>
        <dbReference type="Proteomes" id="UP000251431"/>
    </source>
</evidence>
<feature type="transmembrane region" description="Helical" evidence="1">
    <location>
        <begin position="130"/>
        <end position="152"/>
    </location>
</feature>
<feature type="transmembrane region" description="Helical" evidence="1">
    <location>
        <begin position="42"/>
        <end position="60"/>
    </location>
</feature>
<organism evidence="2 3">
    <name type="scientific">Lysinibacillus capsici</name>
    <dbReference type="NCBI Taxonomy" id="2115968"/>
    <lineage>
        <taxon>Bacteria</taxon>
        <taxon>Bacillati</taxon>
        <taxon>Bacillota</taxon>
        <taxon>Bacilli</taxon>
        <taxon>Bacillales</taxon>
        <taxon>Bacillaceae</taxon>
        <taxon>Lysinibacillus</taxon>
    </lineage>
</organism>
<feature type="transmembrane region" description="Helical" evidence="1">
    <location>
        <begin position="6"/>
        <end position="26"/>
    </location>
</feature>
<gene>
    <name evidence="2" type="ORF">NCTC7582_04207</name>
</gene>
<evidence type="ECO:0000256" key="1">
    <source>
        <dbReference type="SAM" id="Phobius"/>
    </source>
</evidence>
<dbReference type="AlphaFoldDB" id="A0A2X0ZZ61"/>